<dbReference type="SMART" id="SM00047">
    <property type="entry name" value="LYZ2"/>
    <property type="match status" value="1"/>
</dbReference>
<protein>
    <submittedName>
        <fullName evidence="3">Flagellum-specific peptidoglycan hydrolase FlgJ</fullName>
    </submittedName>
</protein>
<sequence length="154" mass="17391">MNTITDFVLHVQGMAVSACLNTKLFPSLMLAQAILESNSGKSKLSSMHYNYFGIKAGSGWKGKKVLYDTTEYVNGKPVKAPQYFRSYNSIEDGFTDRVRFLQVNKRYTTHGVFTAKTSEEQAWAFLKAGYATDPSYPNKLIAIINKYNLKKYDS</sequence>
<dbReference type="RefSeq" id="WP_311953199.1">
    <property type="nucleotide sequence ID" value="NZ_JAVLVU010000001.1"/>
</dbReference>
<reference evidence="4" key="1">
    <citation type="submission" date="2023-07" db="EMBL/GenBank/DDBJ databases">
        <title>Functional and genomic diversity of the sorghum phyllosphere microbiome.</title>
        <authorList>
            <person name="Shade A."/>
        </authorList>
    </citation>
    <scope>NUCLEOTIDE SEQUENCE [LARGE SCALE GENOMIC DNA]</scope>
    <source>
        <strain evidence="4">SORGH_AS_0422</strain>
    </source>
</reference>
<dbReference type="Proteomes" id="UP001258315">
    <property type="component" value="Unassembled WGS sequence"/>
</dbReference>
<evidence type="ECO:0000313" key="3">
    <source>
        <dbReference type="EMBL" id="MDT3405093.1"/>
    </source>
</evidence>
<proteinExistence type="predicted"/>
<dbReference type="Gene3D" id="4.10.80.30">
    <property type="entry name" value="DNA polymerase, domain 6"/>
    <property type="match status" value="1"/>
</dbReference>
<evidence type="ECO:0000256" key="1">
    <source>
        <dbReference type="ARBA" id="ARBA00022801"/>
    </source>
</evidence>
<keyword evidence="1 3" id="KW-0378">Hydrolase</keyword>
<accession>A0ABU3GZ94</accession>
<organism evidence="3 4">
    <name type="scientific">Mucilaginibacter terrae</name>
    <dbReference type="NCBI Taxonomy" id="1955052"/>
    <lineage>
        <taxon>Bacteria</taxon>
        <taxon>Pseudomonadati</taxon>
        <taxon>Bacteroidota</taxon>
        <taxon>Sphingobacteriia</taxon>
        <taxon>Sphingobacteriales</taxon>
        <taxon>Sphingobacteriaceae</taxon>
        <taxon>Mucilaginibacter</taxon>
    </lineage>
</organism>
<dbReference type="InterPro" id="IPR002901">
    <property type="entry name" value="MGlyc_endo_b_GlcNAc-like_dom"/>
</dbReference>
<dbReference type="Gene3D" id="1.10.530.10">
    <property type="match status" value="1"/>
</dbReference>
<dbReference type="PRINTS" id="PR01002">
    <property type="entry name" value="FLGFLGJ"/>
</dbReference>
<keyword evidence="4" id="KW-1185">Reference proteome</keyword>
<dbReference type="Pfam" id="PF01832">
    <property type="entry name" value="Glucosaminidase"/>
    <property type="match status" value="1"/>
</dbReference>
<gene>
    <name evidence="3" type="ORF">QE417_004165</name>
</gene>
<dbReference type="GO" id="GO:0016787">
    <property type="term" value="F:hydrolase activity"/>
    <property type="evidence" value="ECO:0007669"/>
    <property type="project" value="UniProtKB-KW"/>
</dbReference>
<name>A0ABU3GZ94_9SPHI</name>
<dbReference type="PANTHER" id="PTHR33308">
    <property type="entry name" value="PEPTIDOGLYCAN HYDROLASE FLGJ"/>
    <property type="match status" value="1"/>
</dbReference>
<comment type="caution">
    <text evidence="3">The sequence shown here is derived from an EMBL/GenBank/DDBJ whole genome shotgun (WGS) entry which is preliminary data.</text>
</comment>
<feature type="domain" description="Mannosyl-glycoprotein endo-beta-N-acetylglucosamidase-like" evidence="2">
    <location>
        <begin position="1"/>
        <end position="153"/>
    </location>
</feature>
<evidence type="ECO:0000259" key="2">
    <source>
        <dbReference type="SMART" id="SM00047"/>
    </source>
</evidence>
<dbReference type="PANTHER" id="PTHR33308:SF9">
    <property type="entry name" value="PEPTIDOGLYCAN HYDROLASE FLGJ"/>
    <property type="match status" value="1"/>
</dbReference>
<dbReference type="EMBL" id="JAVLVU010000001">
    <property type="protein sequence ID" value="MDT3405093.1"/>
    <property type="molecule type" value="Genomic_DNA"/>
</dbReference>
<evidence type="ECO:0000313" key="4">
    <source>
        <dbReference type="Proteomes" id="UP001258315"/>
    </source>
</evidence>
<dbReference type="InterPro" id="IPR051056">
    <property type="entry name" value="Glycosyl_Hydrolase_73"/>
</dbReference>